<dbReference type="RefSeq" id="WP_272742275.1">
    <property type="nucleotide sequence ID" value="NZ_JAQQKW010000010.1"/>
</dbReference>
<dbReference type="PANTHER" id="PTHR47505">
    <property type="entry name" value="DNA UTILIZATION PROTEIN YHGH"/>
    <property type="match status" value="1"/>
</dbReference>
<dbReference type="SUPFAM" id="SSF53271">
    <property type="entry name" value="PRTase-like"/>
    <property type="match status" value="1"/>
</dbReference>
<evidence type="ECO:0000313" key="3">
    <source>
        <dbReference type="EMBL" id="MDC7695616.1"/>
    </source>
</evidence>
<evidence type="ECO:0000313" key="4">
    <source>
        <dbReference type="Proteomes" id="UP001216595"/>
    </source>
</evidence>
<dbReference type="Pfam" id="PF00156">
    <property type="entry name" value="Pribosyltran"/>
    <property type="match status" value="1"/>
</dbReference>
<dbReference type="InterPro" id="IPR000836">
    <property type="entry name" value="PRTase_dom"/>
</dbReference>
<dbReference type="CDD" id="cd06223">
    <property type="entry name" value="PRTases_typeI"/>
    <property type="match status" value="1"/>
</dbReference>
<name>A0ABT5IHD6_9CAUL</name>
<gene>
    <name evidence="3" type="ORF">PQU94_15165</name>
</gene>
<dbReference type="EMBL" id="JAQQKW010000010">
    <property type="protein sequence ID" value="MDC7695616.1"/>
    <property type="molecule type" value="Genomic_DNA"/>
</dbReference>
<dbReference type="GO" id="GO:0016757">
    <property type="term" value="F:glycosyltransferase activity"/>
    <property type="evidence" value="ECO:0007669"/>
    <property type="project" value="UniProtKB-KW"/>
</dbReference>
<keyword evidence="3" id="KW-0328">Glycosyltransferase</keyword>
<keyword evidence="4" id="KW-1185">Reference proteome</keyword>
<keyword evidence="3" id="KW-0808">Transferase</keyword>
<dbReference type="InterPro" id="IPR051910">
    <property type="entry name" value="ComF/GntX_DNA_util-trans"/>
</dbReference>
<dbReference type="Gene3D" id="3.40.50.2020">
    <property type="match status" value="1"/>
</dbReference>
<organism evidence="3 4">
    <name type="scientific">Asticcacaulis currens</name>
    <dbReference type="NCBI Taxonomy" id="2984210"/>
    <lineage>
        <taxon>Bacteria</taxon>
        <taxon>Pseudomonadati</taxon>
        <taxon>Pseudomonadota</taxon>
        <taxon>Alphaproteobacteria</taxon>
        <taxon>Caulobacterales</taxon>
        <taxon>Caulobacteraceae</taxon>
        <taxon>Asticcacaulis</taxon>
    </lineage>
</organism>
<dbReference type="Proteomes" id="UP001216595">
    <property type="component" value="Unassembled WGS sequence"/>
</dbReference>
<reference evidence="3 4" key="1">
    <citation type="submission" date="2023-01" db="EMBL/GenBank/DDBJ databases">
        <title>Novel species of the genus Asticcacaulis isolated from rivers.</title>
        <authorList>
            <person name="Lu H."/>
        </authorList>
    </citation>
    <scope>NUCLEOTIDE SEQUENCE [LARGE SCALE GENOMIC DNA]</scope>
    <source>
        <strain evidence="3 4">DXS10W</strain>
    </source>
</reference>
<comment type="caution">
    <text evidence="3">The sequence shown here is derived from an EMBL/GenBank/DDBJ whole genome shotgun (WGS) entry which is preliminary data.</text>
</comment>
<feature type="domain" description="Phosphoribosyltransferase" evidence="2">
    <location>
        <begin position="218"/>
        <end position="282"/>
    </location>
</feature>
<dbReference type="InterPro" id="IPR029057">
    <property type="entry name" value="PRTase-like"/>
</dbReference>
<sequence>MRDSLNGVGMRLSIDGLKTWVAEQALMPRLREGGTRLLDALYPRQALNHDPDLRNSAGVKDAVQAGGLTADDWSAIRFLTGQGCDMCARPFEGGVFLGAGALCEGCTQKPFPFRRGRAACLYTEASKGLILAFKHADRLDLRPILSGWLSRAGAELMEKVDVIVPVPLHWRRLFQRRYNQAAELARPLARQYQKDFVPDALIRQRATSVQFSRARTARGRREDRFENVKGAFVVTASGARRLRGRRVLLVDDVFTSGATLTACAKALREAGVREVDVLVLARAVPAAEV</sequence>
<proteinExistence type="inferred from homology"/>
<dbReference type="PANTHER" id="PTHR47505:SF1">
    <property type="entry name" value="DNA UTILIZATION PROTEIN YHGH"/>
    <property type="match status" value="1"/>
</dbReference>
<comment type="similarity">
    <text evidence="1">Belongs to the ComF/GntX family.</text>
</comment>
<evidence type="ECO:0000256" key="1">
    <source>
        <dbReference type="ARBA" id="ARBA00008007"/>
    </source>
</evidence>
<evidence type="ECO:0000259" key="2">
    <source>
        <dbReference type="Pfam" id="PF00156"/>
    </source>
</evidence>
<protein>
    <submittedName>
        <fullName evidence="3">Phosphoribosyltransferase family protein</fullName>
    </submittedName>
</protein>
<accession>A0ABT5IHD6</accession>